<feature type="compositionally biased region" description="Low complexity" evidence="1">
    <location>
        <begin position="127"/>
        <end position="138"/>
    </location>
</feature>
<feature type="compositionally biased region" description="Low complexity" evidence="1">
    <location>
        <begin position="60"/>
        <end position="80"/>
    </location>
</feature>
<dbReference type="EMBL" id="FTOM01000001">
    <property type="protein sequence ID" value="SIS56290.1"/>
    <property type="molecule type" value="Genomic_DNA"/>
</dbReference>
<dbReference type="STRING" id="407234.SAMN05421795_101593"/>
<dbReference type="Gene3D" id="3.30.1150.10">
    <property type="match status" value="1"/>
</dbReference>
<dbReference type="GO" id="GO:0051301">
    <property type="term" value="P:cell division"/>
    <property type="evidence" value="ECO:0007669"/>
    <property type="project" value="UniProtKB-KW"/>
</dbReference>
<dbReference type="Proteomes" id="UP000186098">
    <property type="component" value="Unassembled WGS sequence"/>
</dbReference>
<sequence>MPMERAEKIGIGVSAALHGGLIIWVALGDWLFDPTPPEPIEIAEVSVISEAAFQQIVAAAPRAAETPAEPETPAPVAAAPEPEPEPAPQPDPEPAPEPLPDPQVAAPEPEPEAEPAPMPVLPPVAEPAPMLAPDISARPRPRPADRVAPVPSETPAPDAQTAETAVRETRPEESPAPDPEPPRPEAAPPEATTQIVTEDVETDDRPQSSAPRSSPRPPGRPARPDPAPETRTAAPAATPPAATPPARDTRDAVADALAEALAGSDDSTGGVGRAASGPPLTAGEREALVVAVKACWNVGALSSEALRTVVTVGFDMTPDGRPVNGSIAQLSYTGGSEAAAAQAFEAGRRAIIRCGASGFPLPPEKYDQWQRIEIVFNPEKMRMK</sequence>
<feature type="compositionally biased region" description="Pro residues" evidence="1">
    <location>
        <begin position="85"/>
        <end position="101"/>
    </location>
</feature>
<organism evidence="2 3">
    <name type="scientific">Phaeovulum vinaykumarii</name>
    <dbReference type="NCBI Taxonomy" id="407234"/>
    <lineage>
        <taxon>Bacteria</taxon>
        <taxon>Pseudomonadati</taxon>
        <taxon>Pseudomonadota</taxon>
        <taxon>Alphaproteobacteria</taxon>
        <taxon>Rhodobacterales</taxon>
        <taxon>Paracoccaceae</taxon>
        <taxon>Phaeovulum</taxon>
    </lineage>
</organism>
<feature type="compositionally biased region" description="Pro residues" evidence="1">
    <location>
        <begin position="114"/>
        <end position="126"/>
    </location>
</feature>
<reference evidence="3" key="1">
    <citation type="submission" date="2017-01" db="EMBL/GenBank/DDBJ databases">
        <authorList>
            <person name="Varghese N."/>
            <person name="Submissions S."/>
        </authorList>
    </citation>
    <scope>NUCLEOTIDE SEQUENCE [LARGE SCALE GENOMIC DNA]</scope>
    <source>
        <strain evidence="3">DSM 18714</strain>
    </source>
</reference>
<evidence type="ECO:0000313" key="2">
    <source>
        <dbReference type="EMBL" id="SIS56290.1"/>
    </source>
</evidence>
<gene>
    <name evidence="2" type="ORF">SAMN05421795_101593</name>
</gene>
<feature type="region of interest" description="Disordered" evidence="1">
    <location>
        <begin position="60"/>
        <end position="252"/>
    </location>
</feature>
<protein>
    <submittedName>
        <fullName evidence="2">Cell division and transport-associated protein TolA</fullName>
    </submittedName>
</protein>
<evidence type="ECO:0000256" key="1">
    <source>
        <dbReference type="SAM" id="MobiDB-lite"/>
    </source>
</evidence>
<keyword evidence="2" id="KW-0131">Cell cycle</keyword>
<accession>A0A1N7K3Z3</accession>
<evidence type="ECO:0000313" key="3">
    <source>
        <dbReference type="Proteomes" id="UP000186098"/>
    </source>
</evidence>
<name>A0A1N7K3Z3_9RHOB</name>
<proteinExistence type="predicted"/>
<keyword evidence="2" id="KW-0132">Cell division</keyword>
<feature type="compositionally biased region" description="Pro residues" evidence="1">
    <location>
        <begin position="174"/>
        <end position="187"/>
    </location>
</feature>
<keyword evidence="3" id="KW-1185">Reference proteome</keyword>
<dbReference type="AlphaFoldDB" id="A0A1N7K3Z3"/>